<keyword evidence="2" id="KW-0812">Transmembrane</keyword>
<dbReference type="Proteomes" id="UP000003802">
    <property type="component" value="Segment"/>
</dbReference>
<organism evidence="4 5">
    <name type="scientific">Erwinia phage phiEaH2</name>
    <dbReference type="NCBI Taxonomy" id="1029988"/>
    <lineage>
        <taxon>Viruses</taxon>
        <taxon>Duplodnaviria</taxon>
        <taxon>Heunggongvirae</taxon>
        <taxon>Uroviricota</taxon>
        <taxon>Caudoviricetes</taxon>
        <taxon>Chimalliviridae</taxon>
        <taxon>Erskinevirus</taxon>
        <taxon>Erskinevirus EaH2</taxon>
    </lineage>
</organism>
<feature type="region of interest" description="Disordered" evidence="1">
    <location>
        <begin position="2220"/>
        <end position="2259"/>
    </location>
</feature>
<evidence type="ECO:0000313" key="4">
    <source>
        <dbReference type="EMBL" id="AFQ96704.1"/>
    </source>
</evidence>
<accession>J7KE44</accession>
<feature type="region of interest" description="Disordered" evidence="1">
    <location>
        <begin position="2284"/>
        <end position="2309"/>
    </location>
</feature>
<proteinExistence type="predicted"/>
<dbReference type="InterPro" id="IPR023346">
    <property type="entry name" value="Lysozyme-like_dom_sf"/>
</dbReference>
<evidence type="ECO:0000256" key="2">
    <source>
        <dbReference type="SAM" id="Phobius"/>
    </source>
</evidence>
<feature type="transmembrane region" description="Helical" evidence="2">
    <location>
        <begin position="1773"/>
        <end position="1794"/>
    </location>
</feature>
<feature type="compositionally biased region" description="Low complexity" evidence="1">
    <location>
        <begin position="2350"/>
        <end position="2367"/>
    </location>
</feature>
<evidence type="ECO:0000256" key="1">
    <source>
        <dbReference type="SAM" id="MobiDB-lite"/>
    </source>
</evidence>
<feature type="compositionally biased region" description="Low complexity" evidence="1">
    <location>
        <begin position="2223"/>
        <end position="2259"/>
    </location>
</feature>
<feature type="region of interest" description="Disordered" evidence="1">
    <location>
        <begin position="788"/>
        <end position="821"/>
    </location>
</feature>
<evidence type="ECO:0000259" key="3">
    <source>
        <dbReference type="Pfam" id="PF01464"/>
    </source>
</evidence>
<feature type="domain" description="Transglycosylase SLT" evidence="3">
    <location>
        <begin position="1993"/>
        <end position="2086"/>
    </location>
</feature>
<feature type="compositionally biased region" description="Polar residues" evidence="1">
    <location>
        <begin position="2298"/>
        <end position="2309"/>
    </location>
</feature>
<feature type="region of interest" description="Disordered" evidence="1">
    <location>
        <begin position="688"/>
        <end position="720"/>
    </location>
</feature>
<evidence type="ECO:0000313" key="5">
    <source>
        <dbReference type="Proteomes" id="UP000003802"/>
    </source>
</evidence>
<protein>
    <submittedName>
        <fullName evidence="4">Putative phage tail fiber protein</fullName>
    </submittedName>
</protein>
<dbReference type="EMBL" id="JX316028">
    <property type="protein sequence ID" value="AFQ96704.1"/>
    <property type="molecule type" value="Genomic_DNA"/>
</dbReference>
<keyword evidence="2" id="KW-0472">Membrane</keyword>
<keyword evidence="5" id="KW-1185">Reference proteome</keyword>
<feature type="compositionally biased region" description="Acidic residues" evidence="1">
    <location>
        <begin position="8"/>
        <end position="24"/>
    </location>
</feature>
<sequence length="2382" mass="258803">MAKKGRDDFDDLDLDRMDDWDDFGEPPRNTDKSRNPIMDTLRVARKSALSTIWPKGKRDQVILKGLPKPAADAYDGYQNVAAAGKDIVAHTKDELVKTERMIKQQARQLGPTLKRYLPDAMTRKIDKWAKSDQVEYNNYDPKQAMMDRELGEVFGGGGPTEEQQRDMREVATEDRIRDSVQQMKSDAMFQTVIGIAKDISLTTSLHRGVFLNVQRKQLELQYRTLFALQDLAKLKQDEFDRNTPALEAIQKNTALPDYAKEEFSEVHWANVKRKAAEWINPLKHADGFIDQIRENAKKKISNAFGEGRGMLEQLLGMGVEDDFGMDDSSSLTAEKRKTNARDKTVGWGSGWLAKKLLGPQIEKLQKWSREELEKNPEVMKRLQAGKFNFQNLSSISNSAIAGESEGPLADIFRFLNEMGIVQPLNREKAFLDERDGAAMQRSAKFDRKAHLTLTEIIPAWLSEINKSIRRGYGEHADMEYDITSRGFVDRKVIGNRVRKAVANDEQRLRLQGSINKTVDFIDDKGELSAKERQHLADYVESRASQGRAFDVGAILKDSSHLMRHMGGNGSEKLQGILQRRSEGLTGGHAELSNELASRIATIQSSITARQSMIDEAANIYGERALRDAGIFNYDAKSDVFAVDKDLSDPYTLFNNLAMGKTRTGRALTRDQEIAKKLQNGSALGDYLRRMGAGSGGPADDDTSLPPGLGGKGKGKGGKGLNPRQLAAVLYGETSTNFVELLSQRNQAQDQSGQTDRVVAAIRESSNLSVVQKILEHVKSMDEEGVLLASLAGGGGPGGDGSDDIQGPPRPPRGGPGGGGRRRRIIIGEDGLLRRWGGVLFDSAAGMGRFAGRLGKGAKDRLGKFGSWARGKFGGGEGPGILSKIRGLVTGGFEGAWNSASGFVKGTLGIRDIFDEKGNVVLQGAKLEAGEYYQVSSGSGAKMKQLKTLDDIRLGRDIVDEAGNLILAAADLAKAGKLRYYKGGKAQALFQILAQKAGTGVNKIVKLPKRLLDFISPKAGSFMTKVKDWLNEIPEGEEKSRIQAAFSRVTSLPKKVWDVAKNGWDKFKDMAQNNPLTRWWQNREGGGGGGISLFSMSNARKTNHILIRIYKLLNKRLAGEAEDEGWTEQMEKNVGGGRGLRGQAAQALRRAKVMARRRFGKRWGRFRGRVGDGMDTVRDEFGNVVERGNNIVDSFRGSRHDIATRYEVARRLAGRDDDVADFYRDHLNARGGISGKKVKSAIKDDVDKVKGAAADVIGSAADKSRSLGSRLLDRMSRMVDLQEMSWFNTMRDSVEKAGGSDGLLRTMFSKFGRRNKPKESDEKRDYFSFFRRRRRTKEEEEAAAPPKRGGKKGGIMDMLKGLPLIGPIVSILGTVGSILGTVAKWGIFKPAALVGKAAWQVGKFAVTRAIPAVATGLYTAASAVVAAVGWPAIAIGAAVVGASWLAYHIATYKAALRLDKMRLAQYGYRNNDAWSSDDGAKARFLEDNIKQYISYDDKGQATLRGMAAKDVEKLAEGYGVNLEEKGEMLAFQAFMLQRFVPVYLRWVTALKSMDNDIQLADVADQSKTSKADQKRLWAKVKMSKDANAFHALTDPRKVNQGFFSKAWDAITFTSPDLLDADEVMKVQDRVGKEIDWLVDDKIAEKKGMREAVDGVKSASVAESTQKLAALDKARNDNTIKTQGWEDGTEQVQIQVDWNAVADKKDLDALESLRWKTYGLVTIDSAARTQLNLFEKEVIKDVDTKSASYKGDWKKAVAVLAPDAIGGPKEDRYKLWFFSRFLPAFMTFLVGVKRYLPAGDPLNLKMTGGYLYEIALLVRGAYNLKGGVRQSVWEIPFNPLGGEANTDPRTVDKELETLRVLSKEADLAVRNLLKETQSAGKRAQWQRRDKNTNFFQTSGDDPQSKFFETYGKGSDAANRANGYAAAPGFNGTPNDLSQSVDAVGGIENYAKMTTGQSGISLGEVQAGDYKSLAEKYPIEKLGRRGALNVQAIQSMIVDAAKMFGVPPAVALAMAKAESSYDYTVTNSAGSAGGLFQFINGTWGDMMKGHGNKFGIPNKLNRNGGQLDPWANTLLGMQFIRDNIASAQRDLGGAAPPPAVAYLYHFLGAGGGKLFLKAWQKNPTAPSARAPGITAAILSGNKGVFYDGQGRNRTIGEVIQELNRRMGAVSANVMSAAPGMTADLTKNLSPANPAVAAGAANDPSIAGAADDLPADNAARRDDALDAKGAQAAADAQATASGNAGPAVPSPGAGTSGGDASTTADGVAAAAAADGLSPTDVAKVKAGAEKQLQKAAQQPAANSSDATASTPTLNTVPVDVQQLNVLKESAGYLKEIRDYMKANPGRGLSTGGNQAQAQGQAPAGSASRQQPITQPAPSLNVQRKVG</sequence>
<dbReference type="GeneID" id="14297320"/>
<dbReference type="Pfam" id="PF01464">
    <property type="entry name" value="SLT"/>
    <property type="match status" value="1"/>
</dbReference>
<feature type="transmembrane region" description="Helical" evidence="2">
    <location>
        <begin position="1432"/>
        <end position="1451"/>
    </location>
</feature>
<dbReference type="RefSeq" id="YP_007237809.1">
    <property type="nucleotide sequence ID" value="NC_019929.1"/>
</dbReference>
<dbReference type="SUPFAM" id="SSF53955">
    <property type="entry name" value="Lysozyme-like"/>
    <property type="match status" value="1"/>
</dbReference>
<feature type="region of interest" description="Disordered" evidence="1">
    <location>
        <begin position="1"/>
        <end position="36"/>
    </location>
</feature>
<feature type="region of interest" description="Disordered" evidence="1">
    <location>
        <begin position="2338"/>
        <end position="2382"/>
    </location>
</feature>
<keyword evidence="2" id="KW-1133">Transmembrane helix</keyword>
<dbReference type="KEGG" id="vg:14297320"/>
<name>J7KE44_9CAUD</name>
<dbReference type="InterPro" id="IPR008258">
    <property type="entry name" value="Transglycosylase_SLT_dom_1"/>
</dbReference>
<feature type="transmembrane region" description="Helical" evidence="2">
    <location>
        <begin position="1408"/>
        <end position="1426"/>
    </location>
</feature>
<dbReference type="Gene3D" id="1.10.530.10">
    <property type="match status" value="1"/>
</dbReference>
<reference evidence="4 5" key="1">
    <citation type="journal article" date="2012" name="J. Virol.">
        <title>Complete Genomic Sequence of Erwinia amylovora Phage PhiEaH2.</title>
        <authorList>
            <person name="Domotor D."/>
            <person name="Becsagh P."/>
            <person name="Rakhely G."/>
            <person name="Schneider G."/>
            <person name="Kovacs T."/>
        </authorList>
    </citation>
    <scope>NUCLEOTIDE SEQUENCE [LARGE SCALE GENOMIC DNA]</scope>
</reference>
<feature type="transmembrane region" description="Helical" evidence="2">
    <location>
        <begin position="1363"/>
        <end position="1387"/>
    </location>
</feature>
<feature type="compositionally biased region" description="Polar residues" evidence="1">
    <location>
        <begin position="2368"/>
        <end position="2382"/>
    </location>
</feature>